<dbReference type="InterPro" id="IPR000182">
    <property type="entry name" value="GNAT_dom"/>
</dbReference>
<dbReference type="Gene3D" id="3.40.630.30">
    <property type="match status" value="1"/>
</dbReference>
<gene>
    <name evidence="4" type="ORF">BDD14_2092</name>
</gene>
<evidence type="ECO:0000313" key="5">
    <source>
        <dbReference type="Proteomes" id="UP000292958"/>
    </source>
</evidence>
<feature type="domain" description="N-acetyltransferase" evidence="3">
    <location>
        <begin position="182"/>
        <end position="337"/>
    </location>
</feature>
<name>A0A4Q7YS31_9BACT</name>
<comment type="caution">
    <text evidence="4">The sequence shown here is derived from an EMBL/GenBank/DDBJ whole genome shotgun (WGS) entry which is preliminary data.</text>
</comment>
<dbReference type="Proteomes" id="UP000292958">
    <property type="component" value="Unassembled WGS sequence"/>
</dbReference>
<reference evidence="4 5" key="1">
    <citation type="submission" date="2019-02" db="EMBL/GenBank/DDBJ databases">
        <title>Genomic Encyclopedia of Archaeal and Bacterial Type Strains, Phase II (KMG-II): from individual species to whole genera.</title>
        <authorList>
            <person name="Goeker M."/>
        </authorList>
    </citation>
    <scope>NUCLEOTIDE SEQUENCE [LARGE SCALE GENOMIC DNA]</scope>
    <source>
        <strain evidence="4 5">DSM 18101</strain>
    </source>
</reference>
<proteinExistence type="predicted"/>
<evidence type="ECO:0000313" key="4">
    <source>
        <dbReference type="EMBL" id="RZU40622.1"/>
    </source>
</evidence>
<dbReference type="PANTHER" id="PTHR43420">
    <property type="entry name" value="ACETYLTRANSFERASE"/>
    <property type="match status" value="1"/>
</dbReference>
<dbReference type="Pfam" id="PF00583">
    <property type="entry name" value="Acetyltransf_1"/>
    <property type="match status" value="1"/>
</dbReference>
<keyword evidence="1 4" id="KW-0808">Transferase</keyword>
<dbReference type="RefSeq" id="WP_242617857.1">
    <property type="nucleotide sequence ID" value="NZ_SHKW01000001.1"/>
</dbReference>
<dbReference type="EMBL" id="SHKW01000001">
    <property type="protein sequence ID" value="RZU40622.1"/>
    <property type="molecule type" value="Genomic_DNA"/>
</dbReference>
<dbReference type="InterPro" id="IPR016181">
    <property type="entry name" value="Acyl_CoA_acyltransferase"/>
</dbReference>
<accession>A0A4Q7YS31</accession>
<organism evidence="4 5">
    <name type="scientific">Edaphobacter modestus</name>
    <dbReference type="NCBI Taxonomy" id="388466"/>
    <lineage>
        <taxon>Bacteria</taxon>
        <taxon>Pseudomonadati</taxon>
        <taxon>Acidobacteriota</taxon>
        <taxon>Terriglobia</taxon>
        <taxon>Terriglobales</taxon>
        <taxon>Acidobacteriaceae</taxon>
        <taxon>Edaphobacter</taxon>
    </lineage>
</organism>
<evidence type="ECO:0000259" key="3">
    <source>
        <dbReference type="PROSITE" id="PS51186"/>
    </source>
</evidence>
<keyword evidence="5" id="KW-1185">Reference proteome</keyword>
<dbReference type="GO" id="GO:0016747">
    <property type="term" value="F:acyltransferase activity, transferring groups other than amino-acyl groups"/>
    <property type="evidence" value="ECO:0007669"/>
    <property type="project" value="InterPro"/>
</dbReference>
<sequence>MGGVVSLKMAVATQLELLDLRQFSARQLRPLLEAEAELWQERLRWDYRSSTELLLQYLDSRILPGFVALDRGKIAGYTFCVYEGNKAVVGDAFAFASNPEQNLQVTDALLRRLLDLLLHSSNIGRVESQLLLYDAGAITDSFLAAGFVRHPRLFMELDLSLPGRGSLPRERIEGVELIPWSSLYYQAAAELIHAAYRGHIDAEINDQYCSLHGSLRFLHNIVRFPGCGVFEEHQSWLLRERETGRLAGMILCSRVAPDVAHITQLCVAPSQRGRALGRFLLNHAAHKLKRSGTSAITLTVTESNKPAVALYDDMGFGVRHRFDAMTLSRNSSSWIRS</sequence>
<evidence type="ECO:0000256" key="2">
    <source>
        <dbReference type="ARBA" id="ARBA00023315"/>
    </source>
</evidence>
<dbReference type="InterPro" id="IPR050680">
    <property type="entry name" value="YpeA/RimI_acetyltransf"/>
</dbReference>
<dbReference type="SUPFAM" id="SSF55729">
    <property type="entry name" value="Acyl-CoA N-acyltransferases (Nat)"/>
    <property type="match status" value="1"/>
</dbReference>
<dbReference type="CDD" id="cd04301">
    <property type="entry name" value="NAT_SF"/>
    <property type="match status" value="1"/>
</dbReference>
<dbReference type="PROSITE" id="PS51186">
    <property type="entry name" value="GNAT"/>
    <property type="match status" value="1"/>
</dbReference>
<dbReference type="AlphaFoldDB" id="A0A4Q7YS31"/>
<evidence type="ECO:0000256" key="1">
    <source>
        <dbReference type="ARBA" id="ARBA00022679"/>
    </source>
</evidence>
<keyword evidence="2" id="KW-0012">Acyltransferase</keyword>
<protein>
    <submittedName>
        <fullName evidence="4">Acetyltransferase (GNAT) family protein</fullName>
    </submittedName>
</protein>